<feature type="compositionally biased region" description="Polar residues" evidence="3">
    <location>
        <begin position="2292"/>
        <end position="2318"/>
    </location>
</feature>
<evidence type="ECO:0000259" key="5">
    <source>
        <dbReference type="PROSITE" id="PS51651"/>
    </source>
</evidence>
<evidence type="ECO:0000313" key="7">
    <source>
        <dbReference type="WBParaSite" id="TREG1_89780.1"/>
    </source>
</evidence>
<dbReference type="InterPro" id="IPR026791">
    <property type="entry name" value="DOCK"/>
</dbReference>
<dbReference type="InterPro" id="IPR027357">
    <property type="entry name" value="DOCKER_dom"/>
</dbReference>
<evidence type="ECO:0000256" key="2">
    <source>
        <dbReference type="PROSITE-ProRule" id="PRU00983"/>
    </source>
</evidence>
<dbReference type="InterPro" id="IPR046769">
    <property type="entry name" value="DOCKER_Lobe_A"/>
</dbReference>
<feature type="compositionally biased region" description="Polar residues" evidence="3">
    <location>
        <begin position="1065"/>
        <end position="1075"/>
    </location>
</feature>
<dbReference type="Pfam" id="PF06920">
    <property type="entry name" value="DHR-2_Lobe_A"/>
    <property type="match status" value="1"/>
</dbReference>
<sequence>MFVSGKYGRMSKHSMALSGVVDLKYALSGKVSRFDIISSLKKLHMHMSMVQSKLFLPFIIRDENFEYINPFSISPIDLHWKHKRLIKNLGDSELSAQCPAYQPFNLRIRFKNLPKASLTMYLVSQVLQSSHNLVSSPANLVPNVDMNFSSTSNSAGSSFTCGQDAHDTHTLGNAKNVSASELQPTSLLMRLTEDVILDGNVKDSYEVIFTNLDPFKYQEKRILLLVTLTRTGPMHLKRAKTGGKSSIGSSGSDKLQQSNSLLKRPIGVACLDITSSIIPYFNRSSFDWELCKPAKDDSSLLDHKRIVNFKLTGEQFLPEALLRAINDTQVLSWNSPNSGYPDTDLTAILNIPSISLDSSEVPKLEVHEITVLNPTEAQPFTRDVFYVRRYASPYFNHTTVNGETQPRRELYVTLVSGNFSKGNKTREHNIEVEVSAIDSNGNWLNLNNSSEQLSPIHKSVVYYHKNQPYWSELFKITLPYSEIESSCTMTTLGNVNDSAGGGGGDNGVSCEKFEHHQQQMFTANPTYPGTLAGVHLRFLCRHRSTVPGDSEGKVIGVAYLRLQPSTSVPVLIPDGDYHLYIHKMDMAQVNACRYLCQPFYCEDDAPILYGSSSGSGSGSIGSTISSGSLNSSGWSNMLSIPNFSTSSTSSSRNRMDTLHVQTLVCSNYHTTDENLTKVLLWRNYQEDIIMCLRQGIYLSRKDNELRKFTRSLIDSMLQLLQTTMDEDLQRITNLNLGYSLLMGLARCYKDLTIDSYRQQVILRYLNGSGFIYNKVYIPYLQLLNAMLCEIISPVLYQNHPYPNSASVTAASVPLHSTGRSKLDHQMGNNRNGVGSGGGGGAGAGIANYSTPQFFDIKAVQLIFSTIHWAFLIIVRSRQLDIMQLNGHSQKEAELLFIRQVESFLSGIIDVTCHTEDVLLRLIIFKHVPEIVKCLTEVYPKLKLSQFIVRLITRTLESTELPSQKILTETIHSSLFTDAQCRHLLVPTIQSSLTHVFTEKLDKVLNSKNNENTAIMDVWCDVLLSFVDSFTKATDTTNANTCDVSSNNHRPKEEEDGEGEEDDNSETASSKASLTPTRKSSSTVVIDSTSFYNDKSSDEIFNLLIKRDFLRWTMQQLSRILIFIHQRNSSLYCQPMNCDSFAVVVAGGGGGGGGGSASNSSSCCSSGGTTLPSVNKLSPSKPPIHPSYHRLQPIMGCLSTVLFSLLRLLTKSSWIKFLDSVYETEESCRCSYCHNLQLVGIYDFLHELINLFCLMHLYPAYPSPMFRSRSDRIWAVGRYSWEDGSYADDRRSENYDQKLISSSLSSSQQNNLSNISSMNQHNNAELFSQSWIEMLALISNSELDVIEVLIELAIKPFFLDSKLDNKFLLHSTQSSSSSSATAVYQAEQCLSTDIIELLAQCLTGFAVEQAHLCVEALPPVTRTRIDQSLTNHHSIDMRQRACNLLLSLWHSIDDRSKANYIQIFLPNVINMATLPLPQIREMCVDCILSALTIHSSTVEHVFVSEIDRVVQWAGTDFAADIRDLLQSRLLNSKSSQQTLQRTTPHTTPDDVHLDHRQRVVNDFSKQIDCLLHYGKFINHPSQMNEMLAFCNLRKFYESINRKDMILRYLYRLDRLHAAYSNKTERGYTLELISENYSWDENSVDVNDVSPHYVQYGQNSSRELREHLLLDSFEYLKQGTDWEHAIEISNKLVHLYRDVMPNYERLSEILEEQAHLYKHIVSSEQSRLPFRYYLIEFYGPASSLITTNRKLIYRTISDLGDVLNMLTEQFPDAIILNQPLSTTSQSSVAADKFCIFASGNLEPESEIPEHLDSRVVDNKIKSYYSKNRVKYFLRHRPLQPTEKKDGRLVTNTEETRYCITETMPNIIPIMPVDRVEIRMLSQTEWANKQIQGIIKALHADLISAKSQESNISQYIGKLVSSIQSPVSGGVPKLVKDVELSDDPRQEKCFSQLADSVLELLELQLTFLKFWYTTDPPPPPASHRLIAMRNLDIVENTSGSNVSSNVSGAAGTGNYLLYEMIGYYEILVRDMSRKFGFSVDHLNADSLRYGPISTDRQGTVSGISTSNTNILSPLRRNSRSSQNAMNTSVGTITQSTVPRVFFRPDYSGFEHSTIRSLQRSFQTSGSGRTPLESITFPTSTNKSNSFFNILSAEPPPLPDRPLLTKPVIQTKIPSSASDTTTGSSGNGNRPTSLTTNNNSISNISGSYGDSSSGSNTGKSNTGASSHEYPSTPRGRTITPDEDSPNHYTSNNTDNGKKQLTSPSIISRIESSPNVIRGRSRPLPPLPPTPVRSSSIARTENVNNRSKQKFLTSSGNLTNNESAPPLPERKSKVSCPSMTPIVQSPGRRNHDDPSFDFT</sequence>
<feature type="compositionally biased region" description="Polar residues" evidence="3">
    <location>
        <begin position="1037"/>
        <end position="1047"/>
    </location>
</feature>
<dbReference type="GO" id="GO:0005886">
    <property type="term" value="C:plasma membrane"/>
    <property type="evidence" value="ECO:0007669"/>
    <property type="project" value="TreeGrafter"/>
</dbReference>
<feature type="compositionally biased region" description="Polar residues" evidence="3">
    <location>
        <begin position="2055"/>
        <end position="2068"/>
    </location>
</feature>
<feature type="region of interest" description="Disordered" evidence="3">
    <location>
        <begin position="1037"/>
        <end position="1075"/>
    </location>
</feature>
<protein>
    <recommendedName>
        <fullName evidence="8">C2 DOCK-type domain-containing protein</fullName>
    </recommendedName>
</protein>
<proteinExistence type="inferred from homology"/>
<dbReference type="WBParaSite" id="TREG1_89780.1">
    <property type="protein sequence ID" value="TREG1_89780.1"/>
    <property type="gene ID" value="TREG1_89780"/>
</dbReference>
<feature type="region of interest" description="Disordered" evidence="3">
    <location>
        <begin position="2167"/>
        <end position="2354"/>
    </location>
</feature>
<reference evidence="6" key="1">
    <citation type="submission" date="2022-06" db="EMBL/GenBank/DDBJ databases">
        <authorList>
            <person name="Berger JAMES D."/>
            <person name="Berger JAMES D."/>
        </authorList>
    </citation>
    <scope>NUCLEOTIDE SEQUENCE [LARGE SCALE GENOMIC DNA]</scope>
</reference>
<feature type="region of interest" description="Disordered" evidence="3">
    <location>
        <begin position="2055"/>
        <end position="2082"/>
    </location>
</feature>
<dbReference type="Pfam" id="PF23554">
    <property type="entry name" value="TPR_DOCK"/>
    <property type="match status" value="1"/>
</dbReference>
<dbReference type="PANTHER" id="PTHR45653:SF10">
    <property type="entry name" value="MYOBLAST CITY, ISOFORM B"/>
    <property type="match status" value="1"/>
</dbReference>
<dbReference type="InterPro" id="IPR035892">
    <property type="entry name" value="C2_domain_sf"/>
</dbReference>
<dbReference type="GO" id="GO:0005085">
    <property type="term" value="F:guanyl-nucleotide exchange factor activity"/>
    <property type="evidence" value="ECO:0007669"/>
    <property type="project" value="UniProtKB-KW"/>
</dbReference>
<dbReference type="InterPro" id="IPR043161">
    <property type="entry name" value="DOCK_C_lobe_A"/>
</dbReference>
<organism evidence="6 7">
    <name type="scientific">Trichobilharzia regenti</name>
    <name type="common">Nasal bird schistosome</name>
    <dbReference type="NCBI Taxonomy" id="157069"/>
    <lineage>
        <taxon>Eukaryota</taxon>
        <taxon>Metazoa</taxon>
        <taxon>Spiralia</taxon>
        <taxon>Lophotrochozoa</taxon>
        <taxon>Platyhelminthes</taxon>
        <taxon>Trematoda</taxon>
        <taxon>Digenea</taxon>
        <taxon>Strigeidida</taxon>
        <taxon>Schistosomatoidea</taxon>
        <taxon>Schistosomatidae</taxon>
        <taxon>Trichobilharzia</taxon>
    </lineage>
</organism>
<dbReference type="Pfam" id="PF14429">
    <property type="entry name" value="DOCK-C2"/>
    <property type="match status" value="1"/>
</dbReference>
<evidence type="ECO:0000256" key="3">
    <source>
        <dbReference type="SAM" id="MobiDB-lite"/>
    </source>
</evidence>
<keyword evidence="1" id="KW-0344">Guanine-nucleotide releasing factor</keyword>
<comment type="similarity">
    <text evidence="2">Belongs to the DOCK family.</text>
</comment>
<reference evidence="7" key="2">
    <citation type="submission" date="2023-11" db="UniProtKB">
        <authorList>
            <consortium name="WormBaseParasite"/>
        </authorList>
    </citation>
    <scope>IDENTIFICATION</scope>
</reference>
<evidence type="ECO:0000259" key="4">
    <source>
        <dbReference type="PROSITE" id="PS51650"/>
    </source>
</evidence>
<dbReference type="InterPro" id="IPR056372">
    <property type="entry name" value="TPR_DOCK"/>
</dbReference>
<dbReference type="GO" id="GO:0007264">
    <property type="term" value="P:small GTPase-mediated signal transduction"/>
    <property type="evidence" value="ECO:0007669"/>
    <property type="project" value="InterPro"/>
</dbReference>
<evidence type="ECO:0008006" key="8">
    <source>
        <dbReference type="Google" id="ProtNLM"/>
    </source>
</evidence>
<dbReference type="PROSITE" id="PS51651">
    <property type="entry name" value="DOCKER"/>
    <property type="match status" value="1"/>
</dbReference>
<feature type="compositionally biased region" description="Low complexity" evidence="3">
    <location>
        <begin position="2171"/>
        <end position="2222"/>
    </location>
</feature>
<feature type="compositionally biased region" description="Polar residues" evidence="3">
    <location>
        <begin position="2242"/>
        <end position="2257"/>
    </location>
</feature>
<feature type="compositionally biased region" description="Low complexity" evidence="3">
    <location>
        <begin position="2258"/>
        <end position="2269"/>
    </location>
</feature>
<feature type="domain" description="DOCKER" evidence="5">
    <location>
        <begin position="1595"/>
        <end position="2003"/>
    </location>
</feature>
<feature type="domain" description="C2 DOCK-type" evidence="4">
    <location>
        <begin position="407"/>
        <end position="665"/>
    </location>
</feature>
<name>A0AA85KN44_TRIRE</name>
<feature type="region of interest" description="Disordered" evidence="3">
    <location>
        <begin position="2115"/>
        <end position="2135"/>
    </location>
</feature>
<dbReference type="Proteomes" id="UP000050795">
    <property type="component" value="Unassembled WGS sequence"/>
</dbReference>
<dbReference type="Gene3D" id="2.60.40.150">
    <property type="entry name" value="C2 domain"/>
    <property type="match status" value="1"/>
</dbReference>
<dbReference type="GO" id="GO:0031267">
    <property type="term" value="F:small GTPase binding"/>
    <property type="evidence" value="ECO:0007669"/>
    <property type="project" value="TreeGrafter"/>
</dbReference>
<feature type="compositionally biased region" description="Acidic residues" evidence="3">
    <location>
        <begin position="1053"/>
        <end position="1064"/>
    </location>
</feature>
<dbReference type="GO" id="GO:0005737">
    <property type="term" value="C:cytoplasm"/>
    <property type="evidence" value="ECO:0007669"/>
    <property type="project" value="TreeGrafter"/>
</dbReference>
<evidence type="ECO:0000313" key="6">
    <source>
        <dbReference type="Proteomes" id="UP000050795"/>
    </source>
</evidence>
<dbReference type="InterPro" id="IPR027007">
    <property type="entry name" value="C2_DOCK-type_domain"/>
</dbReference>
<keyword evidence="6" id="KW-1185">Reference proteome</keyword>
<dbReference type="PROSITE" id="PS51650">
    <property type="entry name" value="C2_DOCK"/>
    <property type="match status" value="1"/>
</dbReference>
<accession>A0AA85KN44</accession>
<feature type="compositionally biased region" description="Polar residues" evidence="3">
    <location>
        <begin position="2115"/>
        <end position="2124"/>
    </location>
</feature>
<evidence type="ECO:0000256" key="1">
    <source>
        <dbReference type="ARBA" id="ARBA00022658"/>
    </source>
</evidence>
<dbReference type="Gene3D" id="1.25.40.410">
    <property type="match status" value="1"/>
</dbReference>
<feature type="compositionally biased region" description="Basic and acidic residues" evidence="3">
    <location>
        <begin position="2344"/>
        <end position="2354"/>
    </location>
</feature>
<dbReference type="PANTHER" id="PTHR45653">
    <property type="entry name" value="DEDICATOR OF CYTOKINESIS"/>
    <property type="match status" value="1"/>
</dbReference>